<dbReference type="PROSITE" id="PS51737">
    <property type="entry name" value="RECOMBINASE_DNA_BIND"/>
    <property type="match status" value="1"/>
</dbReference>
<dbReference type="InterPro" id="IPR006119">
    <property type="entry name" value="Resolv_N"/>
</dbReference>
<comment type="caution">
    <text evidence="5">The sequence shown here is derived from an EMBL/GenBank/DDBJ whole genome shotgun (WGS) entry which is preliminary data.</text>
</comment>
<keyword evidence="1" id="KW-0238">DNA-binding</keyword>
<dbReference type="InterPro" id="IPR011109">
    <property type="entry name" value="DNA_bind_recombinase_dom"/>
</dbReference>
<dbReference type="Pfam" id="PF07508">
    <property type="entry name" value="Recombinase"/>
    <property type="match status" value="1"/>
</dbReference>
<feature type="domain" description="Recombinase" evidence="4">
    <location>
        <begin position="172"/>
        <end position="281"/>
    </location>
</feature>
<feature type="coiled-coil region" evidence="3">
    <location>
        <begin position="365"/>
        <end position="392"/>
    </location>
</feature>
<protein>
    <submittedName>
        <fullName evidence="5">Recombinase family protein</fullName>
    </submittedName>
</protein>
<evidence type="ECO:0000256" key="1">
    <source>
        <dbReference type="ARBA" id="ARBA00023125"/>
    </source>
</evidence>
<dbReference type="InterPro" id="IPR036162">
    <property type="entry name" value="Resolvase-like_N_sf"/>
</dbReference>
<dbReference type="InterPro" id="IPR038109">
    <property type="entry name" value="DNA_bind_recomb_sf"/>
</dbReference>
<dbReference type="SMART" id="SM00857">
    <property type="entry name" value="Resolvase"/>
    <property type="match status" value="1"/>
</dbReference>
<evidence type="ECO:0000256" key="3">
    <source>
        <dbReference type="SAM" id="Coils"/>
    </source>
</evidence>
<dbReference type="SUPFAM" id="SSF53041">
    <property type="entry name" value="Resolvase-like"/>
    <property type="match status" value="1"/>
</dbReference>
<dbReference type="EMBL" id="JAKRRY010000001">
    <property type="protein sequence ID" value="MCW8344661.1"/>
    <property type="molecule type" value="Genomic_DNA"/>
</dbReference>
<dbReference type="PANTHER" id="PTHR30461:SF2">
    <property type="entry name" value="SERINE RECOMBINASE PINE-RELATED"/>
    <property type="match status" value="1"/>
</dbReference>
<dbReference type="Gene3D" id="3.90.1750.20">
    <property type="entry name" value="Putative Large Serine Recombinase, Chain B, Domain 2"/>
    <property type="match status" value="1"/>
</dbReference>
<dbReference type="RefSeq" id="WP_265673093.1">
    <property type="nucleotide sequence ID" value="NZ_JAKRRY010000001.1"/>
</dbReference>
<keyword evidence="6" id="KW-1185">Reference proteome</keyword>
<dbReference type="AlphaFoldDB" id="A0A9X3HUW1"/>
<evidence type="ECO:0000256" key="2">
    <source>
        <dbReference type="ARBA" id="ARBA00023172"/>
    </source>
</evidence>
<dbReference type="GO" id="GO:0000150">
    <property type="term" value="F:DNA strand exchange activity"/>
    <property type="evidence" value="ECO:0007669"/>
    <property type="project" value="InterPro"/>
</dbReference>
<dbReference type="Gene3D" id="3.40.50.1390">
    <property type="entry name" value="Resolvase, N-terminal catalytic domain"/>
    <property type="match status" value="1"/>
</dbReference>
<evidence type="ECO:0000259" key="4">
    <source>
        <dbReference type="PROSITE" id="PS51737"/>
    </source>
</evidence>
<dbReference type="Pfam" id="PF00239">
    <property type="entry name" value="Resolvase"/>
    <property type="match status" value="1"/>
</dbReference>
<dbReference type="PANTHER" id="PTHR30461">
    <property type="entry name" value="DNA-INVERTASE FROM LAMBDOID PROPHAGE"/>
    <property type="match status" value="1"/>
</dbReference>
<dbReference type="Proteomes" id="UP001155587">
    <property type="component" value="Unassembled WGS sequence"/>
</dbReference>
<evidence type="ECO:0000313" key="5">
    <source>
        <dbReference type="EMBL" id="MCW8344661.1"/>
    </source>
</evidence>
<gene>
    <name evidence="5" type="ORF">MD535_01295</name>
</gene>
<name>A0A9X3HUW1_9VIBR</name>
<dbReference type="CDD" id="cd00338">
    <property type="entry name" value="Ser_Recombinase"/>
    <property type="match status" value="1"/>
</dbReference>
<sequence length="514" mass="58311">MHDFSLYQNIYAYIRHSKDSQALGDSVRRQQKLIQAWASEHKRSVSPIETDAGKSAYSAEHINTGYLGQFLSGLKSGAVPSNSLLLVESLDRLSRQALLTALAQLESIITAGADVLTLTDNKLHTTKTINDFGDLVSSLAVMQRAHEESETKSKRIKESFASRDALMRQGIPVNYRHLPNWLEYRENEPQYRINEHANTIREVFSLYLSGKGVTHIATRLNERGLLRAGKTEWTTANVSTQLADRLCIGEWKAHPNVYPAIVSESDFNAVQALKRTGVGRRANRLESVNLFVASTSRCYCGKPMHMTRPRGKPRLTCSGTRKGKTGCPYGYKLYDAEGLERALGLWLAFNLGTDTEDYSAKLSYLKQQQAANEEKRLQLQNQTKNIVKAIAQHGSMPEFDDELTAIKTDIKAIEADNESIALELQRLEQPKTDIASLMRHWNEKCQEHDYRRKILALLEAKQVQFTMENGIVTLSYSNRKWEWEPKSDLFKIVLDPEELRNEISDLKSKYLKES</sequence>
<keyword evidence="3" id="KW-0175">Coiled coil</keyword>
<organism evidence="5 6">
    <name type="scientific">Vibrio qingdaonensis</name>
    <dbReference type="NCBI Taxonomy" id="2829491"/>
    <lineage>
        <taxon>Bacteria</taxon>
        <taxon>Pseudomonadati</taxon>
        <taxon>Pseudomonadota</taxon>
        <taxon>Gammaproteobacteria</taxon>
        <taxon>Vibrionales</taxon>
        <taxon>Vibrionaceae</taxon>
        <taxon>Vibrio</taxon>
    </lineage>
</organism>
<dbReference type="GO" id="GO:0003677">
    <property type="term" value="F:DNA binding"/>
    <property type="evidence" value="ECO:0007669"/>
    <property type="project" value="UniProtKB-KW"/>
</dbReference>
<evidence type="ECO:0000313" key="6">
    <source>
        <dbReference type="Proteomes" id="UP001155587"/>
    </source>
</evidence>
<accession>A0A9X3HUW1</accession>
<dbReference type="InterPro" id="IPR050639">
    <property type="entry name" value="SSR_resolvase"/>
</dbReference>
<proteinExistence type="predicted"/>
<reference evidence="5" key="1">
    <citation type="submission" date="2022-02" db="EMBL/GenBank/DDBJ databases">
        <title>Vibrio sp. nov, a new bacterium isolated from seawater.</title>
        <authorList>
            <person name="Yuan Y."/>
        </authorList>
    </citation>
    <scope>NUCLEOTIDE SEQUENCE</scope>
    <source>
        <strain evidence="5">ZSDZ65</strain>
    </source>
</reference>
<keyword evidence="2" id="KW-0233">DNA recombination</keyword>